<reference evidence="2 3" key="1">
    <citation type="journal article" date="2013" name="BMC Genomics">
        <title>Genomics-driven discovery of the pneumocandin biosynthetic gene cluster in the fungus Glarea lozoyensis.</title>
        <authorList>
            <person name="Chen L."/>
            <person name="Yue Q."/>
            <person name="Zhang X."/>
            <person name="Xiang M."/>
            <person name="Wang C."/>
            <person name="Li S."/>
            <person name="Che Y."/>
            <person name="Ortiz-Lopez F.J."/>
            <person name="Bills G.F."/>
            <person name="Liu X."/>
            <person name="An Z."/>
        </authorList>
    </citation>
    <scope>NUCLEOTIDE SEQUENCE [LARGE SCALE GENOMIC DNA]</scope>
    <source>
        <strain evidence="3">ATCC 20868 / MF5171</strain>
    </source>
</reference>
<sequence length="281" mass="31104">MPTKRKPDSAHPTNKSKSGRQSPASDSEESAGMFVSQSPEPKHVKKRKRNSEPVRNTKGSRKRKDDEYESDPGRDEGSQFLARVRMEASKKTKARKAGAAYTEKFAKLLNEDEAALLKELEDINAACINSDKEFLQNFTRGFVTSRPRERSSKENSDRPFSALHKPCHALIDAASAIIEDFAKASQQAVEISKSEVKHDEWAAEDEEIATALEAGHTVACERHEALLNGRGLVVVDSAVARASKTLFDEEMPTVGWGKLVHKQQKGLARLVKANQLEPILA</sequence>
<evidence type="ECO:0000313" key="2">
    <source>
        <dbReference type="EMBL" id="EPE32612.1"/>
    </source>
</evidence>
<proteinExistence type="predicted"/>
<keyword evidence="3" id="KW-1185">Reference proteome</keyword>
<protein>
    <submittedName>
        <fullName evidence="2">Uncharacterized protein</fullName>
    </submittedName>
</protein>
<evidence type="ECO:0000256" key="1">
    <source>
        <dbReference type="SAM" id="MobiDB-lite"/>
    </source>
</evidence>
<dbReference type="RefSeq" id="XP_008080624.1">
    <property type="nucleotide sequence ID" value="XM_008082433.1"/>
</dbReference>
<dbReference type="GeneID" id="19466798"/>
<dbReference type="OMA" id="VACERHE"/>
<feature type="compositionally biased region" description="Polar residues" evidence="1">
    <location>
        <begin position="11"/>
        <end position="25"/>
    </location>
</feature>
<dbReference type="KEGG" id="glz:GLAREA_07746"/>
<feature type="region of interest" description="Disordered" evidence="1">
    <location>
        <begin position="1"/>
        <end position="80"/>
    </location>
</feature>
<gene>
    <name evidence="2" type="ORF">GLAREA_07746</name>
</gene>
<dbReference type="EMBL" id="KE145359">
    <property type="protein sequence ID" value="EPE32612.1"/>
    <property type="molecule type" value="Genomic_DNA"/>
</dbReference>
<dbReference type="OrthoDB" id="10333433at2759"/>
<dbReference type="Proteomes" id="UP000016922">
    <property type="component" value="Unassembled WGS sequence"/>
</dbReference>
<feature type="compositionally biased region" description="Basic and acidic residues" evidence="1">
    <location>
        <begin position="63"/>
        <end position="77"/>
    </location>
</feature>
<dbReference type="HOGENOM" id="CLU_943847_0_0_1"/>
<evidence type="ECO:0000313" key="3">
    <source>
        <dbReference type="Proteomes" id="UP000016922"/>
    </source>
</evidence>
<dbReference type="AlphaFoldDB" id="S3D242"/>
<organism evidence="2 3">
    <name type="scientific">Glarea lozoyensis (strain ATCC 20868 / MF5171)</name>
    <dbReference type="NCBI Taxonomy" id="1116229"/>
    <lineage>
        <taxon>Eukaryota</taxon>
        <taxon>Fungi</taxon>
        <taxon>Dikarya</taxon>
        <taxon>Ascomycota</taxon>
        <taxon>Pezizomycotina</taxon>
        <taxon>Leotiomycetes</taxon>
        <taxon>Helotiales</taxon>
        <taxon>Helotiaceae</taxon>
        <taxon>Glarea</taxon>
    </lineage>
</organism>
<name>S3D242_GLAL2</name>
<accession>S3D242</accession>